<comment type="caution">
    <text evidence="2">The sequence shown here is derived from an EMBL/GenBank/DDBJ whole genome shotgun (WGS) entry which is preliminary data.</text>
</comment>
<dbReference type="GO" id="GO:0008168">
    <property type="term" value="F:methyltransferase activity"/>
    <property type="evidence" value="ECO:0007669"/>
    <property type="project" value="UniProtKB-KW"/>
</dbReference>
<reference evidence="2 3" key="1">
    <citation type="submission" date="2020-07" db="EMBL/GenBank/DDBJ databases">
        <title>Fungal Genomes of the International Space Station.</title>
        <authorList>
            <person name="Seuylemezian A."/>
            <person name="Singh N.K."/>
            <person name="Wood J."/>
            <person name="Venkateswaran K."/>
        </authorList>
    </citation>
    <scope>NUCLEOTIDE SEQUENCE [LARGE SCALE GENOMIC DNA]</scope>
    <source>
        <strain evidence="2 3">PL-B2</strain>
    </source>
</reference>
<organism evidence="2 3">
    <name type="scientific">Mesobacillus maritimus</name>
    <dbReference type="NCBI Taxonomy" id="1643336"/>
    <lineage>
        <taxon>Bacteria</taxon>
        <taxon>Bacillati</taxon>
        <taxon>Bacillota</taxon>
        <taxon>Bacilli</taxon>
        <taxon>Bacillales</taxon>
        <taxon>Bacillaceae</taxon>
        <taxon>Mesobacillus</taxon>
    </lineage>
</organism>
<dbReference type="EMBL" id="JACWFH010000025">
    <property type="protein sequence ID" value="MBY0098589.1"/>
    <property type="molecule type" value="Genomic_DNA"/>
</dbReference>
<dbReference type="Pfam" id="PF03848">
    <property type="entry name" value="TehB"/>
    <property type="match status" value="1"/>
</dbReference>
<feature type="domain" description="Tellurite resistance methyltransferase TehB-like" evidence="1">
    <location>
        <begin position="31"/>
        <end position="177"/>
    </location>
</feature>
<gene>
    <name evidence="2" type="ORF">H0185_17640</name>
</gene>
<dbReference type="InterPro" id="IPR015985">
    <property type="entry name" value="TehB-like_dom"/>
</dbReference>
<dbReference type="RefSeq" id="WP_221874811.1">
    <property type="nucleotide sequence ID" value="NZ_JACWFH010000025.1"/>
</dbReference>
<evidence type="ECO:0000313" key="2">
    <source>
        <dbReference type="EMBL" id="MBY0098589.1"/>
    </source>
</evidence>
<dbReference type="Proteomes" id="UP000769780">
    <property type="component" value="Unassembled WGS sequence"/>
</dbReference>
<sequence>MNSKTKWNRKYLERITIKEEEPKANARLKSLSASLKGGNALDLACGLGGNSFLLADLGYEVQALDVSDVAVDFIRERAIHQQLPIKPVVCDLTDLTNIPMDRSSFDFVVITYYLDRFIFPFVKSIVNDDGYFFMETFYRSSKWENEGVSNQYKLASQELLNEFREWKVLFYEENEEEGRQTIFCQKNS</sequence>
<dbReference type="GO" id="GO:0032259">
    <property type="term" value="P:methylation"/>
    <property type="evidence" value="ECO:0007669"/>
    <property type="project" value="UniProtKB-KW"/>
</dbReference>
<keyword evidence="3" id="KW-1185">Reference proteome</keyword>
<proteinExistence type="predicted"/>
<name>A0ABS7K8J8_9BACI</name>
<dbReference type="CDD" id="cd02440">
    <property type="entry name" value="AdoMet_MTases"/>
    <property type="match status" value="1"/>
</dbReference>
<keyword evidence="2" id="KW-0808">Transferase</keyword>
<dbReference type="SUPFAM" id="SSF53335">
    <property type="entry name" value="S-adenosyl-L-methionine-dependent methyltransferases"/>
    <property type="match status" value="1"/>
</dbReference>
<evidence type="ECO:0000313" key="3">
    <source>
        <dbReference type="Proteomes" id="UP000769780"/>
    </source>
</evidence>
<protein>
    <submittedName>
        <fullName evidence="2">Class I SAM-dependent methyltransferase</fullName>
    </submittedName>
</protein>
<keyword evidence="2" id="KW-0489">Methyltransferase</keyword>
<dbReference type="Gene3D" id="3.40.50.150">
    <property type="entry name" value="Vaccinia Virus protein VP39"/>
    <property type="match status" value="1"/>
</dbReference>
<evidence type="ECO:0000259" key="1">
    <source>
        <dbReference type="Pfam" id="PF03848"/>
    </source>
</evidence>
<dbReference type="InterPro" id="IPR029063">
    <property type="entry name" value="SAM-dependent_MTases_sf"/>
</dbReference>
<accession>A0ABS7K8J8</accession>